<dbReference type="InterPro" id="IPR045860">
    <property type="entry name" value="Snake_toxin-like_sf"/>
</dbReference>
<evidence type="ECO:0000313" key="4">
    <source>
        <dbReference type="Proteomes" id="UP001163046"/>
    </source>
</evidence>
<evidence type="ECO:0000256" key="1">
    <source>
        <dbReference type="SAM" id="SignalP"/>
    </source>
</evidence>
<dbReference type="InterPro" id="IPR016054">
    <property type="entry name" value="LY6_UPA_recep-like"/>
</dbReference>
<dbReference type="Pfam" id="PF00021">
    <property type="entry name" value="UPAR_LY6"/>
    <property type="match status" value="1"/>
</dbReference>
<evidence type="ECO:0000259" key="2">
    <source>
        <dbReference type="Pfam" id="PF00021"/>
    </source>
</evidence>
<keyword evidence="4" id="KW-1185">Reference proteome</keyword>
<protein>
    <recommendedName>
        <fullName evidence="2">UPAR/Ly6 domain-containing protein</fullName>
    </recommendedName>
</protein>
<dbReference type="OrthoDB" id="10271365at2759"/>
<dbReference type="Proteomes" id="UP001163046">
    <property type="component" value="Unassembled WGS sequence"/>
</dbReference>
<proteinExistence type="predicted"/>
<evidence type="ECO:0000313" key="3">
    <source>
        <dbReference type="EMBL" id="KAJ7375234.1"/>
    </source>
</evidence>
<feature type="signal peptide" evidence="1">
    <location>
        <begin position="1"/>
        <end position="22"/>
    </location>
</feature>
<dbReference type="AlphaFoldDB" id="A0A9W9Z841"/>
<organism evidence="3 4">
    <name type="scientific">Desmophyllum pertusum</name>
    <dbReference type="NCBI Taxonomy" id="174260"/>
    <lineage>
        <taxon>Eukaryota</taxon>
        <taxon>Metazoa</taxon>
        <taxon>Cnidaria</taxon>
        <taxon>Anthozoa</taxon>
        <taxon>Hexacorallia</taxon>
        <taxon>Scleractinia</taxon>
        <taxon>Caryophylliina</taxon>
        <taxon>Caryophylliidae</taxon>
        <taxon>Desmophyllum</taxon>
    </lineage>
</organism>
<keyword evidence="1" id="KW-0732">Signal</keyword>
<comment type="caution">
    <text evidence="3">The sequence shown here is derived from an EMBL/GenBank/DDBJ whole genome shotgun (WGS) entry which is preliminary data.</text>
</comment>
<feature type="domain" description="UPAR/Ly6" evidence="2">
    <location>
        <begin position="22"/>
        <end position="121"/>
    </location>
</feature>
<dbReference type="Gene3D" id="2.10.60.10">
    <property type="entry name" value="CD59"/>
    <property type="match status" value="1"/>
</dbReference>
<dbReference type="EMBL" id="MU826826">
    <property type="protein sequence ID" value="KAJ7375234.1"/>
    <property type="molecule type" value="Genomic_DNA"/>
</dbReference>
<sequence>MKCPMMVPAVMVFLFVFSPVSSLRCNVCINSDSWDDCAKSQAPLTCEPDDSHCYRRMEKVVTEFFGQTFKSTTFAKGCATSDKCSTEAIDQCKSSSASGSQQIGIKDVKCDMACCQGNLCN</sequence>
<name>A0A9W9Z841_9CNID</name>
<reference evidence="3" key="1">
    <citation type="submission" date="2023-01" db="EMBL/GenBank/DDBJ databases">
        <title>Genome assembly of the deep-sea coral Lophelia pertusa.</title>
        <authorList>
            <person name="Herrera S."/>
            <person name="Cordes E."/>
        </authorList>
    </citation>
    <scope>NUCLEOTIDE SEQUENCE</scope>
    <source>
        <strain evidence="3">USNM1676648</strain>
        <tissue evidence="3">Polyp</tissue>
    </source>
</reference>
<gene>
    <name evidence="3" type="ORF">OS493_001978</name>
</gene>
<feature type="chain" id="PRO_5041000754" description="UPAR/Ly6 domain-containing protein" evidence="1">
    <location>
        <begin position="23"/>
        <end position="121"/>
    </location>
</feature>
<accession>A0A9W9Z841</accession>
<dbReference type="SUPFAM" id="SSF57302">
    <property type="entry name" value="Snake toxin-like"/>
    <property type="match status" value="1"/>
</dbReference>